<keyword evidence="9" id="KW-1185">Reference proteome</keyword>
<feature type="signal peptide" evidence="6">
    <location>
        <begin position="1"/>
        <end position="19"/>
    </location>
</feature>
<evidence type="ECO:0000256" key="4">
    <source>
        <dbReference type="ARBA" id="ARBA00022940"/>
    </source>
</evidence>
<dbReference type="InterPro" id="IPR016327">
    <property type="entry name" value="Alpha-defensin"/>
</dbReference>
<name>A0A7N9IHM8_MACFA</name>
<accession>A0A7N9IHM8</accession>
<evidence type="ECO:0000256" key="3">
    <source>
        <dbReference type="ARBA" id="ARBA00022729"/>
    </source>
</evidence>
<dbReference type="Ensembl" id="ENSMFAT00000080662.1">
    <property type="protein sequence ID" value="ENSMFAP00000063786.1"/>
    <property type="gene ID" value="ENSMFAG00000061697.1"/>
</dbReference>
<dbReference type="GO" id="GO:0031640">
    <property type="term" value="P:killing of cells of another organism"/>
    <property type="evidence" value="ECO:0007669"/>
    <property type="project" value="UniProtKB-KW"/>
</dbReference>
<dbReference type="PANTHER" id="PTHR11876:SF6">
    <property type="entry name" value="DEFENSIN ALPHA 5"/>
    <property type="match status" value="1"/>
</dbReference>
<feature type="domain" description="Alpha-defensin N-terminal" evidence="7">
    <location>
        <begin position="1"/>
        <end position="51"/>
    </location>
</feature>
<keyword evidence="2" id="KW-0295">Fungicide</keyword>
<protein>
    <recommendedName>
        <fullName evidence="7">Alpha-defensin N-terminal domain-containing protein</fullName>
    </recommendedName>
</protein>
<evidence type="ECO:0000313" key="8">
    <source>
        <dbReference type="Ensembl" id="ENSMFAP00000063786.1"/>
    </source>
</evidence>
<dbReference type="GO" id="GO:0019731">
    <property type="term" value="P:antibacterial humoral response"/>
    <property type="evidence" value="ECO:0007669"/>
    <property type="project" value="TreeGrafter"/>
</dbReference>
<dbReference type="PANTHER" id="PTHR11876">
    <property type="entry name" value="ALPHA-DEFENSIN 1"/>
    <property type="match status" value="1"/>
</dbReference>
<dbReference type="InterPro" id="IPR002366">
    <property type="entry name" value="Alpha-defensin_N"/>
</dbReference>
<dbReference type="GO" id="GO:0002227">
    <property type="term" value="P:innate immune response in mucosa"/>
    <property type="evidence" value="ECO:0007669"/>
    <property type="project" value="TreeGrafter"/>
</dbReference>
<sequence>MRTLAVLAAILLFTLQAQAESLQERADEVATQEQPGEDDQDLAVSFEENGLSTLRDSGSQARRTCYCRNKRCFTPEFDAGKCKSAPHLQTLLSLSFLNKKLKKQCKIQSKVLKRKTLHSVYLVSF</sequence>
<dbReference type="GO" id="GO:0005615">
    <property type="term" value="C:extracellular space"/>
    <property type="evidence" value="ECO:0007669"/>
    <property type="project" value="InterPro"/>
</dbReference>
<reference evidence="8" key="1">
    <citation type="submission" date="2025-08" db="UniProtKB">
        <authorList>
            <consortium name="Ensembl"/>
        </authorList>
    </citation>
    <scope>IDENTIFICATION</scope>
</reference>
<dbReference type="GO" id="GO:0050830">
    <property type="term" value="P:defense response to Gram-positive bacterium"/>
    <property type="evidence" value="ECO:0007669"/>
    <property type="project" value="TreeGrafter"/>
</dbReference>
<evidence type="ECO:0000256" key="6">
    <source>
        <dbReference type="SAM" id="SignalP"/>
    </source>
</evidence>
<reference evidence="8" key="2">
    <citation type="submission" date="2025-09" db="UniProtKB">
        <authorList>
            <consortium name="Ensembl"/>
        </authorList>
    </citation>
    <scope>IDENTIFICATION</scope>
</reference>
<dbReference type="Pfam" id="PF00879">
    <property type="entry name" value="Defensin_propep"/>
    <property type="match status" value="1"/>
</dbReference>
<dbReference type="GO" id="GO:0061844">
    <property type="term" value="P:antimicrobial humoral immune response mediated by antimicrobial peptide"/>
    <property type="evidence" value="ECO:0007669"/>
    <property type="project" value="TreeGrafter"/>
</dbReference>
<dbReference type="GO" id="GO:0051673">
    <property type="term" value="P:disruption of plasma membrane integrity in another organism"/>
    <property type="evidence" value="ECO:0007669"/>
    <property type="project" value="TreeGrafter"/>
</dbReference>
<dbReference type="AlphaFoldDB" id="A0A7N9IHM8"/>
<evidence type="ECO:0000256" key="1">
    <source>
        <dbReference type="ARBA" id="ARBA00022529"/>
    </source>
</evidence>
<organism evidence="8 9">
    <name type="scientific">Macaca fascicularis</name>
    <name type="common">Crab-eating macaque</name>
    <name type="synonym">Cynomolgus monkey</name>
    <dbReference type="NCBI Taxonomy" id="9541"/>
    <lineage>
        <taxon>Eukaryota</taxon>
        <taxon>Metazoa</taxon>
        <taxon>Chordata</taxon>
        <taxon>Craniata</taxon>
        <taxon>Vertebrata</taxon>
        <taxon>Euteleostomi</taxon>
        <taxon>Mammalia</taxon>
        <taxon>Eutheria</taxon>
        <taxon>Euarchontoglires</taxon>
        <taxon>Primates</taxon>
        <taxon>Haplorrhini</taxon>
        <taxon>Catarrhini</taxon>
        <taxon>Cercopithecidae</taxon>
        <taxon>Cercopithecinae</taxon>
        <taxon>Macaca</taxon>
    </lineage>
</organism>
<feature type="chain" id="PRO_5031158532" description="Alpha-defensin N-terminal domain-containing protein" evidence="6">
    <location>
        <begin position="20"/>
        <end position="125"/>
    </location>
</feature>
<dbReference type="GeneTree" id="ENSGT00940000153268"/>
<dbReference type="Proteomes" id="UP000233100">
    <property type="component" value="Unplaced"/>
</dbReference>
<keyword evidence="1" id="KW-0929">Antimicrobial</keyword>
<evidence type="ECO:0000313" key="9">
    <source>
        <dbReference type="Proteomes" id="UP000233100"/>
    </source>
</evidence>
<evidence type="ECO:0000256" key="2">
    <source>
        <dbReference type="ARBA" id="ARBA00022577"/>
    </source>
</evidence>
<dbReference type="GO" id="GO:0050829">
    <property type="term" value="P:defense response to Gram-negative bacterium"/>
    <property type="evidence" value="ECO:0007669"/>
    <property type="project" value="TreeGrafter"/>
</dbReference>
<evidence type="ECO:0000256" key="5">
    <source>
        <dbReference type="ARBA" id="ARBA00023157"/>
    </source>
</evidence>
<dbReference type="GO" id="GO:0071222">
    <property type="term" value="P:cellular response to lipopolysaccharide"/>
    <property type="evidence" value="ECO:0007669"/>
    <property type="project" value="TreeGrafter"/>
</dbReference>
<dbReference type="GO" id="GO:0031012">
    <property type="term" value="C:extracellular matrix"/>
    <property type="evidence" value="ECO:0007669"/>
    <property type="project" value="TreeGrafter"/>
</dbReference>
<keyword evidence="4" id="KW-0211">Defensin</keyword>
<proteinExistence type="predicted"/>
<dbReference type="GO" id="GO:0050832">
    <property type="term" value="P:defense response to fungus"/>
    <property type="evidence" value="ECO:0007669"/>
    <property type="project" value="UniProtKB-KW"/>
</dbReference>
<keyword evidence="3 6" id="KW-0732">Signal</keyword>
<keyword evidence="5" id="KW-1015">Disulfide bond</keyword>
<evidence type="ECO:0000259" key="7">
    <source>
        <dbReference type="SMART" id="SM01418"/>
    </source>
</evidence>
<dbReference type="SMART" id="SM01418">
    <property type="entry name" value="Defensin_propep"/>
    <property type="match status" value="1"/>
</dbReference>